<evidence type="ECO:0000313" key="2">
    <source>
        <dbReference type="EMBL" id="WND01844.1"/>
    </source>
</evidence>
<keyword evidence="1" id="KW-0472">Membrane</keyword>
<keyword evidence="1" id="KW-0812">Transmembrane</keyword>
<reference evidence="2" key="1">
    <citation type="submission" date="2023-04" db="EMBL/GenBank/DDBJ databases">
        <title>Complete genome sequence of Temperatibacter marinus.</title>
        <authorList>
            <person name="Rong J.-C."/>
            <person name="Yi M.-L."/>
            <person name="Zhao Q."/>
        </authorList>
    </citation>
    <scope>NUCLEOTIDE SEQUENCE</scope>
    <source>
        <strain evidence="2">NBRC 110045</strain>
    </source>
</reference>
<accession>A0AA52EGE5</accession>
<dbReference type="Proteomes" id="UP001268683">
    <property type="component" value="Chromosome"/>
</dbReference>
<keyword evidence="3" id="KW-1185">Reference proteome</keyword>
<dbReference type="AlphaFoldDB" id="A0AA52EGE5"/>
<evidence type="ECO:0008006" key="4">
    <source>
        <dbReference type="Google" id="ProtNLM"/>
    </source>
</evidence>
<gene>
    <name evidence="2" type="ORF">QGN29_09805</name>
</gene>
<feature type="transmembrane region" description="Helical" evidence="1">
    <location>
        <begin position="9"/>
        <end position="31"/>
    </location>
</feature>
<evidence type="ECO:0000313" key="3">
    <source>
        <dbReference type="Proteomes" id="UP001268683"/>
    </source>
</evidence>
<dbReference type="RefSeq" id="WP_310797674.1">
    <property type="nucleotide sequence ID" value="NZ_CP123872.1"/>
</dbReference>
<evidence type="ECO:0000256" key="1">
    <source>
        <dbReference type="SAM" id="Phobius"/>
    </source>
</evidence>
<name>A0AA52EGE5_9PROT</name>
<feature type="transmembrane region" description="Helical" evidence="1">
    <location>
        <begin position="101"/>
        <end position="120"/>
    </location>
</feature>
<feature type="transmembrane region" description="Helical" evidence="1">
    <location>
        <begin position="75"/>
        <end position="95"/>
    </location>
</feature>
<dbReference type="KEGG" id="tmk:QGN29_09805"/>
<proteinExistence type="predicted"/>
<dbReference type="EMBL" id="CP123872">
    <property type="protein sequence ID" value="WND01844.1"/>
    <property type="molecule type" value="Genomic_DNA"/>
</dbReference>
<feature type="transmembrane region" description="Helical" evidence="1">
    <location>
        <begin position="43"/>
        <end position="63"/>
    </location>
</feature>
<protein>
    <recommendedName>
        <fullName evidence="4">Phosphopantetheine adenylyltransferase</fullName>
    </recommendedName>
</protein>
<organism evidence="2 3">
    <name type="scientific">Temperatibacter marinus</name>
    <dbReference type="NCBI Taxonomy" id="1456591"/>
    <lineage>
        <taxon>Bacteria</taxon>
        <taxon>Pseudomonadati</taxon>
        <taxon>Pseudomonadota</taxon>
        <taxon>Alphaproteobacteria</taxon>
        <taxon>Kordiimonadales</taxon>
        <taxon>Temperatibacteraceae</taxon>
        <taxon>Temperatibacter</taxon>
    </lineage>
</organism>
<keyword evidence="1" id="KW-1133">Transmembrane helix</keyword>
<sequence>MKDRLTQALILLVGLINVIPVIGALSASMIQSLYHIDISDPNLVILMRHRAILFGILGGYILFSLIRRDEQKRALFVGLISMVSFAGIALMEASLNAKLSMVLTIDYVGIGAAAVALLLLRSKPQTAPS</sequence>